<keyword evidence="8" id="KW-0963">Cytoplasm</keyword>
<proteinExistence type="inferred from homology"/>
<feature type="non-terminal residue" evidence="15">
    <location>
        <position position="132"/>
    </location>
</feature>
<dbReference type="Gene3D" id="3.30.420.10">
    <property type="entry name" value="Ribonuclease H-like superfamily/Ribonuclease H"/>
    <property type="match status" value="1"/>
</dbReference>
<keyword evidence="11" id="KW-0255">Endonuclease</keyword>
<dbReference type="GO" id="GO:0004523">
    <property type="term" value="F:RNA-DNA hybrid ribonuclease activity"/>
    <property type="evidence" value="ECO:0007669"/>
    <property type="project" value="UniProtKB-EC"/>
</dbReference>
<evidence type="ECO:0000256" key="1">
    <source>
        <dbReference type="ARBA" id="ARBA00000077"/>
    </source>
</evidence>
<name>X1PWB1_9ZZZZ</name>
<protein>
    <recommendedName>
        <fullName evidence="7">Ribonuclease HII</fullName>
        <ecNumber evidence="6">3.1.26.4</ecNumber>
    </recommendedName>
</protein>
<accession>X1PWB1</accession>
<feature type="non-terminal residue" evidence="15">
    <location>
        <position position="1"/>
    </location>
</feature>
<evidence type="ECO:0000256" key="7">
    <source>
        <dbReference type="ARBA" id="ARBA00019179"/>
    </source>
</evidence>
<evidence type="ECO:0000256" key="6">
    <source>
        <dbReference type="ARBA" id="ARBA00012180"/>
    </source>
</evidence>
<evidence type="ECO:0000256" key="8">
    <source>
        <dbReference type="ARBA" id="ARBA00022490"/>
    </source>
</evidence>
<dbReference type="InterPro" id="IPR022898">
    <property type="entry name" value="RNase_HII"/>
</dbReference>
<dbReference type="GO" id="GO:0046872">
    <property type="term" value="F:metal ion binding"/>
    <property type="evidence" value="ECO:0007669"/>
    <property type="project" value="UniProtKB-KW"/>
</dbReference>
<evidence type="ECO:0000256" key="10">
    <source>
        <dbReference type="ARBA" id="ARBA00022723"/>
    </source>
</evidence>
<feature type="domain" description="RNase H type-2" evidence="14">
    <location>
        <begin position="6"/>
        <end position="132"/>
    </location>
</feature>
<evidence type="ECO:0000256" key="5">
    <source>
        <dbReference type="ARBA" id="ARBA00007383"/>
    </source>
</evidence>
<dbReference type="GO" id="GO:0006298">
    <property type="term" value="P:mismatch repair"/>
    <property type="evidence" value="ECO:0007669"/>
    <property type="project" value="TreeGrafter"/>
</dbReference>
<evidence type="ECO:0000259" key="14">
    <source>
        <dbReference type="PROSITE" id="PS51975"/>
    </source>
</evidence>
<dbReference type="InterPro" id="IPR001352">
    <property type="entry name" value="RNase_HII/HIII"/>
</dbReference>
<comment type="cofactor">
    <cofactor evidence="2">
        <name>Mn(2+)</name>
        <dbReference type="ChEBI" id="CHEBI:29035"/>
    </cofactor>
</comment>
<dbReference type="PANTHER" id="PTHR10954:SF18">
    <property type="entry name" value="RIBONUCLEASE HII"/>
    <property type="match status" value="1"/>
</dbReference>
<dbReference type="GO" id="GO:0003723">
    <property type="term" value="F:RNA binding"/>
    <property type="evidence" value="ECO:0007669"/>
    <property type="project" value="InterPro"/>
</dbReference>
<keyword evidence="13" id="KW-0464">Manganese</keyword>
<dbReference type="PANTHER" id="PTHR10954">
    <property type="entry name" value="RIBONUCLEASE H2 SUBUNIT A"/>
    <property type="match status" value="1"/>
</dbReference>
<dbReference type="EMBL" id="BARV01042204">
    <property type="protein sequence ID" value="GAI46856.1"/>
    <property type="molecule type" value="Genomic_DNA"/>
</dbReference>
<evidence type="ECO:0000256" key="3">
    <source>
        <dbReference type="ARBA" id="ARBA00001946"/>
    </source>
</evidence>
<comment type="similarity">
    <text evidence="5">Belongs to the RNase HII family.</text>
</comment>
<evidence type="ECO:0000256" key="9">
    <source>
        <dbReference type="ARBA" id="ARBA00022722"/>
    </source>
</evidence>
<comment type="caution">
    <text evidence="15">The sequence shown here is derived from an EMBL/GenBank/DDBJ whole genome shotgun (WGS) entry which is preliminary data.</text>
</comment>
<dbReference type="GO" id="GO:0005737">
    <property type="term" value="C:cytoplasm"/>
    <property type="evidence" value="ECO:0007669"/>
    <property type="project" value="UniProtKB-SubCell"/>
</dbReference>
<dbReference type="InterPro" id="IPR012337">
    <property type="entry name" value="RNaseH-like_sf"/>
</dbReference>
<evidence type="ECO:0000256" key="13">
    <source>
        <dbReference type="ARBA" id="ARBA00023211"/>
    </source>
</evidence>
<organism evidence="15">
    <name type="scientific">marine sediment metagenome</name>
    <dbReference type="NCBI Taxonomy" id="412755"/>
    <lineage>
        <taxon>unclassified sequences</taxon>
        <taxon>metagenomes</taxon>
        <taxon>ecological metagenomes</taxon>
    </lineage>
</organism>
<dbReference type="GO" id="GO:0043137">
    <property type="term" value="P:DNA replication, removal of RNA primer"/>
    <property type="evidence" value="ECO:0007669"/>
    <property type="project" value="TreeGrafter"/>
</dbReference>
<dbReference type="GO" id="GO:0032299">
    <property type="term" value="C:ribonuclease H2 complex"/>
    <property type="evidence" value="ECO:0007669"/>
    <property type="project" value="TreeGrafter"/>
</dbReference>
<comment type="subcellular location">
    <subcellularLocation>
        <location evidence="4">Cytoplasm</location>
    </subcellularLocation>
</comment>
<dbReference type="EC" id="3.1.26.4" evidence="6"/>
<evidence type="ECO:0000313" key="15">
    <source>
        <dbReference type="EMBL" id="GAI46856.1"/>
    </source>
</evidence>
<evidence type="ECO:0000256" key="4">
    <source>
        <dbReference type="ARBA" id="ARBA00004496"/>
    </source>
</evidence>
<evidence type="ECO:0000256" key="2">
    <source>
        <dbReference type="ARBA" id="ARBA00001936"/>
    </source>
</evidence>
<dbReference type="CDD" id="cd07182">
    <property type="entry name" value="RNase_HII_bacteria_HII_like"/>
    <property type="match status" value="1"/>
</dbReference>
<dbReference type="AlphaFoldDB" id="X1PWB1"/>
<sequence length="132" mass="14278">SSQGYELIAGIDEAGRGALAGPVVAGAVILPHLYYPPWLKLVRDSKELSPKKREFLFDLIRKEALAVGIGIVSPGIIDDVNILQATLLAMKQAVETLPKAPHFLLIDRLTLPKCNIPQRGITRGDKLCLSIG</sequence>
<keyword evidence="10" id="KW-0479">Metal-binding</keyword>
<gene>
    <name evidence="15" type="ORF">S06H3_63569</name>
</gene>
<dbReference type="SUPFAM" id="SSF53098">
    <property type="entry name" value="Ribonuclease H-like"/>
    <property type="match status" value="1"/>
</dbReference>
<comment type="cofactor">
    <cofactor evidence="3">
        <name>Mg(2+)</name>
        <dbReference type="ChEBI" id="CHEBI:18420"/>
    </cofactor>
</comment>
<comment type="catalytic activity">
    <reaction evidence="1">
        <text>Endonucleolytic cleavage to 5'-phosphomonoester.</text>
        <dbReference type="EC" id="3.1.26.4"/>
    </reaction>
</comment>
<evidence type="ECO:0000256" key="11">
    <source>
        <dbReference type="ARBA" id="ARBA00022759"/>
    </source>
</evidence>
<dbReference type="Pfam" id="PF01351">
    <property type="entry name" value="RNase_HII"/>
    <property type="match status" value="1"/>
</dbReference>
<dbReference type="InterPro" id="IPR024567">
    <property type="entry name" value="RNase_HII/HIII_dom"/>
</dbReference>
<keyword evidence="12" id="KW-0378">Hydrolase</keyword>
<dbReference type="PROSITE" id="PS51975">
    <property type="entry name" value="RNASE_H_2"/>
    <property type="match status" value="1"/>
</dbReference>
<dbReference type="InterPro" id="IPR036397">
    <property type="entry name" value="RNaseH_sf"/>
</dbReference>
<reference evidence="15" key="1">
    <citation type="journal article" date="2014" name="Front. Microbiol.">
        <title>High frequency of phylogenetically diverse reductive dehalogenase-homologous genes in deep subseafloor sedimentary metagenomes.</title>
        <authorList>
            <person name="Kawai M."/>
            <person name="Futagami T."/>
            <person name="Toyoda A."/>
            <person name="Takaki Y."/>
            <person name="Nishi S."/>
            <person name="Hori S."/>
            <person name="Arai W."/>
            <person name="Tsubouchi T."/>
            <person name="Morono Y."/>
            <person name="Uchiyama I."/>
            <person name="Ito T."/>
            <person name="Fujiyama A."/>
            <person name="Inagaki F."/>
            <person name="Takami H."/>
        </authorList>
    </citation>
    <scope>NUCLEOTIDE SEQUENCE</scope>
    <source>
        <strain evidence="15">Expedition CK06-06</strain>
    </source>
</reference>
<evidence type="ECO:0000256" key="12">
    <source>
        <dbReference type="ARBA" id="ARBA00022801"/>
    </source>
</evidence>
<keyword evidence="9" id="KW-0540">Nuclease</keyword>